<dbReference type="PROSITE" id="PS51910">
    <property type="entry name" value="GH18_2"/>
    <property type="match status" value="1"/>
</dbReference>
<dbReference type="Gene3D" id="3.10.50.10">
    <property type="match status" value="1"/>
</dbReference>
<dbReference type="GeneID" id="100902460"/>
<evidence type="ECO:0000256" key="7">
    <source>
        <dbReference type="ARBA" id="ARBA00040976"/>
    </source>
</evidence>
<evidence type="ECO:0000313" key="10">
    <source>
        <dbReference type="Proteomes" id="UP000694867"/>
    </source>
</evidence>
<dbReference type="InterPro" id="IPR001223">
    <property type="entry name" value="Glyco_hydro18_cat"/>
</dbReference>
<dbReference type="GO" id="GO:0008061">
    <property type="term" value="F:chitin binding"/>
    <property type="evidence" value="ECO:0007669"/>
    <property type="project" value="InterPro"/>
</dbReference>
<reference evidence="11" key="1">
    <citation type="submission" date="2025-08" db="UniProtKB">
        <authorList>
            <consortium name="RefSeq"/>
        </authorList>
    </citation>
    <scope>IDENTIFICATION</scope>
</reference>
<evidence type="ECO:0000256" key="2">
    <source>
        <dbReference type="ARBA" id="ARBA00004613"/>
    </source>
</evidence>
<dbReference type="Gene3D" id="3.20.20.80">
    <property type="entry name" value="Glycosidases"/>
    <property type="match status" value="1"/>
</dbReference>
<dbReference type="FunFam" id="3.10.50.10:FF:000002">
    <property type="entry name" value="Chitinase domain-containing protein 1"/>
    <property type="match status" value="1"/>
</dbReference>
<evidence type="ECO:0000259" key="9">
    <source>
        <dbReference type="PROSITE" id="PS51910"/>
    </source>
</evidence>
<evidence type="ECO:0000256" key="6">
    <source>
        <dbReference type="ARBA" id="ARBA00023228"/>
    </source>
</evidence>
<dbReference type="SUPFAM" id="SSF51445">
    <property type="entry name" value="(Trans)glycosidases"/>
    <property type="match status" value="1"/>
</dbReference>
<sequence>MGRSFMIGVACLASLAASTGASTEIEELPPSERSVFERNLVSENVAWKDIVTHQKAYSTLLQHSRNFSGNVLAYVTPWNNHGYDVAKIFGSKFTHVSPVWLQLKLEGSSFVISGQHDVDRGWIREVRDTGAKMLPRVLFEGWSPQQILDVSSSAGRTSSLGKVLTKLAHENDFDGYVFELWSQYNYSGKLANALIKIIRGLYEPLRSSELALILVIPPPLYDDNVQGMFSRSHFEQLRDHVTAFSLMTYDYSSPQRPGPNSPIQWVRKCVESLQPTESEYRAKILIGLNFYGYDYTAVGGGAIVGNQFVEMLQKHKPKIAWNEEFAEHYVQIRGNEGHHVMFFPTLKAISMRLALATELGCGISIWEVGQGMDYFYDLL</sequence>
<keyword evidence="5 8" id="KW-0732">Signal</keyword>
<dbReference type="KEGG" id="goe:100902460"/>
<gene>
    <name evidence="11" type="primary">LOC100902460</name>
</gene>
<feature type="signal peptide" evidence="8">
    <location>
        <begin position="1"/>
        <end position="21"/>
    </location>
</feature>
<comment type="similarity">
    <text evidence="3">Belongs to the glycosyl hydrolase 18 family.</text>
</comment>
<dbReference type="InterPro" id="IPR011583">
    <property type="entry name" value="Chitinase_II/V-like_cat"/>
</dbReference>
<feature type="domain" description="GH18" evidence="9">
    <location>
        <begin position="69"/>
        <end position="379"/>
    </location>
</feature>
<dbReference type="AlphaFoldDB" id="A0AAJ6VYV1"/>
<dbReference type="GO" id="GO:0070492">
    <property type="term" value="F:oligosaccharide binding"/>
    <property type="evidence" value="ECO:0007669"/>
    <property type="project" value="TreeGrafter"/>
</dbReference>
<dbReference type="SMART" id="SM00636">
    <property type="entry name" value="Glyco_18"/>
    <property type="match status" value="1"/>
</dbReference>
<comment type="subcellular location">
    <subcellularLocation>
        <location evidence="1">Lysosome</location>
    </subcellularLocation>
    <subcellularLocation>
        <location evidence="2">Secreted</location>
    </subcellularLocation>
</comment>
<organism evidence="10 11">
    <name type="scientific">Galendromus occidentalis</name>
    <name type="common">western predatory mite</name>
    <dbReference type="NCBI Taxonomy" id="34638"/>
    <lineage>
        <taxon>Eukaryota</taxon>
        <taxon>Metazoa</taxon>
        <taxon>Ecdysozoa</taxon>
        <taxon>Arthropoda</taxon>
        <taxon>Chelicerata</taxon>
        <taxon>Arachnida</taxon>
        <taxon>Acari</taxon>
        <taxon>Parasitiformes</taxon>
        <taxon>Mesostigmata</taxon>
        <taxon>Gamasina</taxon>
        <taxon>Phytoseioidea</taxon>
        <taxon>Phytoseiidae</taxon>
        <taxon>Typhlodrominae</taxon>
        <taxon>Galendromus</taxon>
    </lineage>
</organism>
<dbReference type="Proteomes" id="UP000694867">
    <property type="component" value="Unplaced"/>
</dbReference>
<dbReference type="InterPro" id="IPR017853">
    <property type="entry name" value="GH"/>
</dbReference>
<evidence type="ECO:0000256" key="3">
    <source>
        <dbReference type="ARBA" id="ARBA00009336"/>
    </source>
</evidence>
<dbReference type="Pfam" id="PF00704">
    <property type="entry name" value="Glyco_hydro_18"/>
    <property type="match status" value="1"/>
</dbReference>
<accession>A0AAJ6VYV1</accession>
<evidence type="ECO:0000256" key="1">
    <source>
        <dbReference type="ARBA" id="ARBA00004371"/>
    </source>
</evidence>
<proteinExistence type="inferred from homology"/>
<keyword evidence="10" id="KW-1185">Reference proteome</keyword>
<keyword evidence="6" id="KW-0458">Lysosome</keyword>
<evidence type="ECO:0000256" key="4">
    <source>
        <dbReference type="ARBA" id="ARBA00022525"/>
    </source>
</evidence>
<feature type="chain" id="PRO_5042601351" description="Chitinase domain-containing protein 1" evidence="8">
    <location>
        <begin position="22"/>
        <end position="379"/>
    </location>
</feature>
<dbReference type="GO" id="GO:0005576">
    <property type="term" value="C:extracellular region"/>
    <property type="evidence" value="ECO:0007669"/>
    <property type="project" value="UniProtKB-SubCell"/>
</dbReference>
<dbReference type="FunFam" id="3.20.20.80:FF:000028">
    <property type="entry name" value="Chitinase domain-containing protein 1"/>
    <property type="match status" value="1"/>
</dbReference>
<evidence type="ECO:0000313" key="11">
    <source>
        <dbReference type="RefSeq" id="XP_003745077.1"/>
    </source>
</evidence>
<dbReference type="InterPro" id="IPR029070">
    <property type="entry name" value="Chitinase_insertion_sf"/>
</dbReference>
<dbReference type="CDD" id="cd02876">
    <property type="entry name" value="GH18_SI-CLP"/>
    <property type="match status" value="1"/>
</dbReference>
<dbReference type="GO" id="GO:0005975">
    <property type="term" value="P:carbohydrate metabolic process"/>
    <property type="evidence" value="ECO:0007669"/>
    <property type="project" value="InterPro"/>
</dbReference>
<name>A0AAJ6VYV1_9ACAR</name>
<dbReference type="PANTHER" id="PTHR46066:SF2">
    <property type="entry name" value="CHITINASE DOMAIN-CONTAINING PROTEIN 1"/>
    <property type="match status" value="1"/>
</dbReference>
<dbReference type="RefSeq" id="XP_003745077.1">
    <property type="nucleotide sequence ID" value="XM_003745029.2"/>
</dbReference>
<keyword evidence="4" id="KW-0964">Secreted</keyword>
<dbReference type="PANTHER" id="PTHR46066">
    <property type="entry name" value="CHITINASE DOMAIN-CONTAINING PROTEIN 1 FAMILY MEMBER"/>
    <property type="match status" value="1"/>
</dbReference>
<dbReference type="GO" id="GO:0005764">
    <property type="term" value="C:lysosome"/>
    <property type="evidence" value="ECO:0007669"/>
    <property type="project" value="UniProtKB-SubCell"/>
</dbReference>
<evidence type="ECO:0000256" key="5">
    <source>
        <dbReference type="ARBA" id="ARBA00022729"/>
    </source>
</evidence>
<evidence type="ECO:0000256" key="8">
    <source>
        <dbReference type="SAM" id="SignalP"/>
    </source>
</evidence>
<dbReference type="GO" id="GO:0012505">
    <property type="term" value="C:endomembrane system"/>
    <property type="evidence" value="ECO:0007669"/>
    <property type="project" value="TreeGrafter"/>
</dbReference>
<protein>
    <recommendedName>
        <fullName evidence="7">Chitinase domain-containing protein 1</fullName>
    </recommendedName>
</protein>